<organism evidence="1 2">
    <name type="scientific">Leptospira weilii serovar Topaz str. LT2116</name>
    <dbReference type="NCBI Taxonomy" id="1088540"/>
    <lineage>
        <taxon>Bacteria</taxon>
        <taxon>Pseudomonadati</taxon>
        <taxon>Spirochaetota</taxon>
        <taxon>Spirochaetia</taxon>
        <taxon>Leptospirales</taxon>
        <taxon>Leptospiraceae</taxon>
        <taxon>Leptospira</taxon>
    </lineage>
</organism>
<comment type="caution">
    <text evidence="1">The sequence shown here is derived from an EMBL/GenBank/DDBJ whole genome shotgun (WGS) entry which is preliminary data.</text>
</comment>
<dbReference type="AlphaFoldDB" id="M3G1T2"/>
<protein>
    <submittedName>
        <fullName evidence="1">Uncharacterized protein</fullName>
    </submittedName>
</protein>
<dbReference type="Proteomes" id="UP000011770">
    <property type="component" value="Unassembled WGS sequence"/>
</dbReference>
<accession>M3G1T2</accession>
<proteinExistence type="predicted"/>
<evidence type="ECO:0000313" key="2">
    <source>
        <dbReference type="Proteomes" id="UP000011770"/>
    </source>
</evidence>
<name>M3G1T2_9LEPT</name>
<reference evidence="1 2" key="1">
    <citation type="submission" date="2013-01" db="EMBL/GenBank/DDBJ databases">
        <authorList>
            <person name="Harkins D.M."/>
            <person name="Durkin A.S."/>
            <person name="Brinkac L.M."/>
            <person name="Haft D.H."/>
            <person name="Selengut J.D."/>
            <person name="Sanka R."/>
            <person name="DePew J."/>
            <person name="Purushe J."/>
            <person name="Tulsiani S.M."/>
            <person name="Graham G.C."/>
            <person name="Burns M.-A."/>
            <person name="Dohnt M.F."/>
            <person name="Smythe L.D."/>
            <person name="McKay D.B."/>
            <person name="Craig S.B."/>
            <person name="Vinetz J.M."/>
            <person name="Sutton G.G."/>
            <person name="Nierman W.C."/>
            <person name="Fouts D.E."/>
        </authorList>
    </citation>
    <scope>NUCLEOTIDE SEQUENCE [LARGE SCALE GENOMIC DNA]</scope>
    <source>
        <strain evidence="1 2">LT2116</strain>
    </source>
</reference>
<sequence>MEGIRIHIIRTVPKTLQFTIFDKVKLFGMRCKFKRKRLINRIYR</sequence>
<dbReference type="EMBL" id="AHOR02000072">
    <property type="protein sequence ID" value="EMF79899.1"/>
    <property type="molecule type" value="Genomic_DNA"/>
</dbReference>
<evidence type="ECO:0000313" key="1">
    <source>
        <dbReference type="EMBL" id="EMF79899.1"/>
    </source>
</evidence>
<gene>
    <name evidence="1" type="ORF">LEP1GSC188_0011</name>
</gene>